<evidence type="ECO:0000313" key="4">
    <source>
        <dbReference type="Proteomes" id="UP000828390"/>
    </source>
</evidence>
<dbReference type="EMBL" id="JAIWYP010000006">
    <property type="protein sequence ID" value="KAH3808195.1"/>
    <property type="molecule type" value="Genomic_DNA"/>
</dbReference>
<accession>A0A9D4G028</accession>
<feature type="signal peptide" evidence="2">
    <location>
        <begin position="1"/>
        <end position="23"/>
    </location>
</feature>
<proteinExistence type="predicted"/>
<dbReference type="Gene3D" id="2.120.10.30">
    <property type="entry name" value="TolB, C-terminal domain"/>
    <property type="match status" value="1"/>
</dbReference>
<evidence type="ECO:0000313" key="3">
    <source>
        <dbReference type="EMBL" id="KAH3808195.1"/>
    </source>
</evidence>
<reference evidence="3" key="1">
    <citation type="journal article" date="2019" name="bioRxiv">
        <title>The Genome of the Zebra Mussel, Dreissena polymorpha: A Resource for Invasive Species Research.</title>
        <authorList>
            <person name="McCartney M.A."/>
            <person name="Auch B."/>
            <person name="Kono T."/>
            <person name="Mallez S."/>
            <person name="Zhang Y."/>
            <person name="Obille A."/>
            <person name="Becker A."/>
            <person name="Abrahante J.E."/>
            <person name="Garbe J."/>
            <person name="Badalamenti J.P."/>
            <person name="Herman A."/>
            <person name="Mangelson H."/>
            <person name="Liachko I."/>
            <person name="Sullivan S."/>
            <person name="Sone E.D."/>
            <person name="Koren S."/>
            <person name="Silverstein K.A.T."/>
            <person name="Beckman K.B."/>
            <person name="Gohl D.M."/>
        </authorList>
    </citation>
    <scope>NUCLEOTIDE SEQUENCE</scope>
    <source>
        <strain evidence="3">Duluth1</strain>
        <tissue evidence="3">Whole animal</tissue>
    </source>
</reference>
<dbReference type="InterPro" id="IPR000033">
    <property type="entry name" value="LDLR_classB_rpt"/>
</dbReference>
<feature type="repeat" description="LDL-receptor class B" evidence="1">
    <location>
        <begin position="124"/>
        <end position="167"/>
    </location>
</feature>
<keyword evidence="2" id="KW-0732">Signal</keyword>
<dbReference type="InterPro" id="IPR011042">
    <property type="entry name" value="6-blade_b-propeller_TolB-like"/>
</dbReference>
<dbReference type="PROSITE" id="PS51120">
    <property type="entry name" value="LDLRB"/>
    <property type="match status" value="1"/>
</dbReference>
<keyword evidence="4" id="KW-1185">Reference proteome</keyword>
<dbReference type="AlphaFoldDB" id="A0A9D4G028"/>
<protein>
    <submittedName>
        <fullName evidence="3">Uncharacterized protein</fullName>
    </submittedName>
</protein>
<organism evidence="3 4">
    <name type="scientific">Dreissena polymorpha</name>
    <name type="common">Zebra mussel</name>
    <name type="synonym">Mytilus polymorpha</name>
    <dbReference type="NCBI Taxonomy" id="45954"/>
    <lineage>
        <taxon>Eukaryota</taxon>
        <taxon>Metazoa</taxon>
        <taxon>Spiralia</taxon>
        <taxon>Lophotrochozoa</taxon>
        <taxon>Mollusca</taxon>
        <taxon>Bivalvia</taxon>
        <taxon>Autobranchia</taxon>
        <taxon>Heteroconchia</taxon>
        <taxon>Euheterodonta</taxon>
        <taxon>Imparidentia</taxon>
        <taxon>Neoheterodontei</taxon>
        <taxon>Myida</taxon>
        <taxon>Dreissenoidea</taxon>
        <taxon>Dreissenidae</taxon>
        <taxon>Dreissena</taxon>
    </lineage>
</organism>
<comment type="caution">
    <text evidence="3">The sequence shown here is derived from an EMBL/GenBank/DDBJ whole genome shotgun (WGS) entry which is preliminary data.</text>
</comment>
<reference evidence="3" key="2">
    <citation type="submission" date="2020-11" db="EMBL/GenBank/DDBJ databases">
        <authorList>
            <person name="McCartney M.A."/>
            <person name="Auch B."/>
            <person name="Kono T."/>
            <person name="Mallez S."/>
            <person name="Becker A."/>
            <person name="Gohl D.M."/>
            <person name="Silverstein K.A.T."/>
            <person name="Koren S."/>
            <person name="Bechman K.B."/>
            <person name="Herman A."/>
            <person name="Abrahante J.E."/>
            <person name="Garbe J."/>
        </authorList>
    </citation>
    <scope>NUCLEOTIDE SEQUENCE</scope>
    <source>
        <strain evidence="3">Duluth1</strain>
        <tissue evidence="3">Whole animal</tissue>
    </source>
</reference>
<evidence type="ECO:0000256" key="2">
    <source>
        <dbReference type="SAM" id="SignalP"/>
    </source>
</evidence>
<sequence>MCWPINLKYVFTILVFDAFFAEAASTRYLVTASEGNVLSIPIDEKSNSKLITQNVTYLRCPNLNPSSISVGRKHLFAANINSNSIEKYYFEPERESGNDSCTPLILNSGVPGPNVKITFDWISNNLYWTDPTFRWIAMISVQHEGNYTILIRDNIHIPAAIAVDPDNK</sequence>
<dbReference type="Proteomes" id="UP000828390">
    <property type="component" value="Unassembled WGS sequence"/>
</dbReference>
<gene>
    <name evidence="3" type="ORF">DPMN_136547</name>
</gene>
<feature type="chain" id="PRO_5039458514" evidence="2">
    <location>
        <begin position="24"/>
        <end position="168"/>
    </location>
</feature>
<dbReference type="SUPFAM" id="SSF63829">
    <property type="entry name" value="Calcium-dependent phosphotriesterase"/>
    <property type="match status" value="1"/>
</dbReference>
<evidence type="ECO:0000256" key="1">
    <source>
        <dbReference type="PROSITE-ProRule" id="PRU00461"/>
    </source>
</evidence>
<name>A0A9D4G028_DREPO</name>